<gene>
    <name evidence="2" type="ORF">AN912_22005</name>
</gene>
<protein>
    <recommendedName>
        <fullName evidence="4">Transposase</fullName>
    </recommendedName>
</protein>
<feature type="compositionally biased region" description="Basic and acidic residues" evidence="1">
    <location>
        <begin position="19"/>
        <end position="28"/>
    </location>
</feature>
<feature type="compositionally biased region" description="Basic residues" evidence="1">
    <location>
        <begin position="33"/>
        <end position="45"/>
    </location>
</feature>
<dbReference type="Proteomes" id="UP000037962">
    <property type="component" value="Unassembled WGS sequence"/>
</dbReference>
<keyword evidence="3" id="KW-1185">Reference proteome</keyword>
<dbReference type="EMBL" id="LJFS01000035">
    <property type="protein sequence ID" value="KPG28234.1"/>
    <property type="molecule type" value="Genomic_DNA"/>
</dbReference>
<accession>A0ABR5LMA8</accession>
<evidence type="ECO:0000313" key="2">
    <source>
        <dbReference type="EMBL" id="KPG28234.1"/>
    </source>
</evidence>
<comment type="caution">
    <text evidence="2">The sequence shown here is derived from an EMBL/GenBank/DDBJ whole genome shotgun (WGS) entry which is preliminary data.</text>
</comment>
<feature type="compositionally biased region" description="Polar residues" evidence="1">
    <location>
        <begin position="8"/>
        <end position="17"/>
    </location>
</feature>
<organism evidence="2 3">
    <name type="scientific">Mycobacteroides immunogenum</name>
    <dbReference type="NCBI Taxonomy" id="83262"/>
    <lineage>
        <taxon>Bacteria</taxon>
        <taxon>Bacillati</taxon>
        <taxon>Actinomycetota</taxon>
        <taxon>Actinomycetes</taxon>
        <taxon>Mycobacteriales</taxon>
        <taxon>Mycobacteriaceae</taxon>
        <taxon>Mycobacteroides</taxon>
    </lineage>
</organism>
<feature type="region of interest" description="Disordered" evidence="1">
    <location>
        <begin position="1"/>
        <end position="49"/>
    </location>
</feature>
<evidence type="ECO:0000256" key="1">
    <source>
        <dbReference type="SAM" id="MobiDB-lite"/>
    </source>
</evidence>
<sequence>MLLIPSGQADSKSSTQPAKDAETADRQVSKLVAQKRHSKKKRPQTRRAWAVTVHAGTKRLIAHEITSDTGNRITSTLLLSGYNTRRPAIVQRVLAQEDRYLIDTETIDFTDDRQTPPTTGNAETIADLTAHKINTPK</sequence>
<reference evidence="2 3" key="1">
    <citation type="submission" date="2015-09" db="EMBL/GenBank/DDBJ databases">
        <title>Genome Sequences of Mycobacterium immunogenum Isolates, Recuperated from a Chloraminated Drinking Water Distribution System Simulator Subjected to Episodes of Nitrification.</title>
        <authorList>
            <person name="Gomez-Alvarez V."/>
            <person name="Revetta R.P."/>
        </authorList>
    </citation>
    <scope>NUCLEOTIDE SEQUENCE [LARGE SCALE GENOMIC DNA]</scope>
    <source>
        <strain evidence="2 3">H076</strain>
    </source>
</reference>
<name>A0ABR5LMA8_9MYCO</name>
<evidence type="ECO:0000313" key="3">
    <source>
        <dbReference type="Proteomes" id="UP000037962"/>
    </source>
</evidence>
<evidence type="ECO:0008006" key="4">
    <source>
        <dbReference type="Google" id="ProtNLM"/>
    </source>
</evidence>
<dbReference type="RefSeq" id="WP_054430084.1">
    <property type="nucleotide sequence ID" value="NZ_LJFS01000035.1"/>
</dbReference>
<proteinExistence type="predicted"/>